<dbReference type="Gene3D" id="3.40.30.10">
    <property type="entry name" value="Glutaredoxin"/>
    <property type="match status" value="1"/>
</dbReference>
<organism evidence="2 3">
    <name type="scientific">Candidatus Nomurabacteria bacterium GW2011_GWD2_39_12</name>
    <dbReference type="NCBI Taxonomy" id="1618759"/>
    <lineage>
        <taxon>Bacteria</taxon>
        <taxon>Candidatus Nomuraibacteriota</taxon>
    </lineage>
</organism>
<feature type="domain" description="Thioredoxin" evidence="1">
    <location>
        <begin position="21"/>
        <end position="156"/>
    </location>
</feature>
<proteinExistence type="predicted"/>
<dbReference type="EMBL" id="LBWE01000001">
    <property type="protein sequence ID" value="KKR02303.1"/>
    <property type="molecule type" value="Genomic_DNA"/>
</dbReference>
<gene>
    <name evidence="2" type="ORF">UT27_C0001G0081</name>
</gene>
<protein>
    <submittedName>
        <fullName evidence="2">Thioredoxin</fullName>
    </submittedName>
</protein>
<dbReference type="CDD" id="cd02947">
    <property type="entry name" value="TRX_family"/>
    <property type="match status" value="1"/>
</dbReference>
<evidence type="ECO:0000313" key="3">
    <source>
        <dbReference type="Proteomes" id="UP000033998"/>
    </source>
</evidence>
<evidence type="ECO:0000259" key="1">
    <source>
        <dbReference type="PROSITE" id="PS51352"/>
    </source>
</evidence>
<evidence type="ECO:0000313" key="2">
    <source>
        <dbReference type="EMBL" id="KKR02303.1"/>
    </source>
</evidence>
<dbReference type="AlphaFoldDB" id="A0A837HQ20"/>
<accession>A0A837HQ20</accession>
<dbReference type="Proteomes" id="UP000033998">
    <property type="component" value="Unassembled WGS sequence"/>
</dbReference>
<dbReference type="SUPFAM" id="SSF52833">
    <property type="entry name" value="Thioredoxin-like"/>
    <property type="match status" value="1"/>
</dbReference>
<sequence>MNQKIIICILVVLALIGGSVLFSGNSKEEETVKTNMGTLKEKSSMKNEVDTMTASDSYVAYSAEKVAMQKNADNVVLFFRASWCPTCRALDADIKANNIPESLTILDVDYDNSSELKRKYGVTYQHTLVQVDKDGNLIKKWSGSPTLLSLVSEIKK</sequence>
<dbReference type="InterPro" id="IPR036249">
    <property type="entry name" value="Thioredoxin-like_sf"/>
</dbReference>
<dbReference type="Pfam" id="PF00085">
    <property type="entry name" value="Thioredoxin"/>
    <property type="match status" value="1"/>
</dbReference>
<dbReference type="InterPro" id="IPR013766">
    <property type="entry name" value="Thioredoxin_domain"/>
</dbReference>
<comment type="caution">
    <text evidence="2">The sequence shown here is derived from an EMBL/GenBank/DDBJ whole genome shotgun (WGS) entry which is preliminary data.</text>
</comment>
<dbReference type="PROSITE" id="PS51352">
    <property type="entry name" value="THIOREDOXIN_2"/>
    <property type="match status" value="1"/>
</dbReference>
<reference evidence="2 3" key="1">
    <citation type="journal article" date="2015" name="Nature">
        <title>rRNA introns, odd ribosomes, and small enigmatic genomes across a large radiation of phyla.</title>
        <authorList>
            <person name="Brown C.T."/>
            <person name="Hug L.A."/>
            <person name="Thomas B.C."/>
            <person name="Sharon I."/>
            <person name="Castelle C.J."/>
            <person name="Singh A."/>
            <person name="Wilkins M.J."/>
            <person name="Williams K.H."/>
            <person name="Banfield J.F."/>
        </authorList>
    </citation>
    <scope>NUCLEOTIDE SEQUENCE [LARGE SCALE GENOMIC DNA]</scope>
</reference>
<name>A0A837HQ20_9BACT</name>